<evidence type="ECO:0000313" key="3">
    <source>
        <dbReference type="Proteomes" id="UP001500840"/>
    </source>
</evidence>
<name>A0ABP8MR31_9BACT</name>
<keyword evidence="3" id="KW-1185">Reference proteome</keyword>
<accession>A0ABP8MR31</accession>
<dbReference type="EMBL" id="BAABGA010000030">
    <property type="protein sequence ID" value="GAA4453098.1"/>
    <property type="molecule type" value="Genomic_DNA"/>
</dbReference>
<comment type="caution">
    <text evidence="2">The sequence shown here is derived from an EMBL/GenBank/DDBJ whole genome shotgun (WGS) entry which is preliminary data.</text>
</comment>
<dbReference type="Proteomes" id="UP001500840">
    <property type="component" value="Unassembled WGS sequence"/>
</dbReference>
<feature type="signal peptide" evidence="1">
    <location>
        <begin position="1"/>
        <end position="25"/>
    </location>
</feature>
<feature type="chain" id="PRO_5046692001" description="DUF4440 domain-containing protein" evidence="1">
    <location>
        <begin position="26"/>
        <end position="341"/>
    </location>
</feature>
<keyword evidence="1" id="KW-0732">Signal</keyword>
<proteinExistence type="predicted"/>
<evidence type="ECO:0000256" key="1">
    <source>
        <dbReference type="SAM" id="SignalP"/>
    </source>
</evidence>
<organism evidence="2 3">
    <name type="scientific">Novipirellula rosea</name>
    <dbReference type="NCBI Taxonomy" id="1031540"/>
    <lineage>
        <taxon>Bacteria</taxon>
        <taxon>Pseudomonadati</taxon>
        <taxon>Planctomycetota</taxon>
        <taxon>Planctomycetia</taxon>
        <taxon>Pirellulales</taxon>
        <taxon>Pirellulaceae</taxon>
        <taxon>Novipirellula</taxon>
    </lineage>
</organism>
<reference evidence="3" key="1">
    <citation type="journal article" date="2019" name="Int. J. Syst. Evol. Microbiol.">
        <title>The Global Catalogue of Microorganisms (GCM) 10K type strain sequencing project: providing services to taxonomists for standard genome sequencing and annotation.</title>
        <authorList>
            <consortium name="The Broad Institute Genomics Platform"/>
            <consortium name="The Broad Institute Genome Sequencing Center for Infectious Disease"/>
            <person name="Wu L."/>
            <person name="Ma J."/>
        </authorList>
    </citation>
    <scope>NUCLEOTIDE SEQUENCE [LARGE SCALE GENOMIC DNA]</scope>
    <source>
        <strain evidence="3">JCM 17759</strain>
    </source>
</reference>
<evidence type="ECO:0000313" key="2">
    <source>
        <dbReference type="EMBL" id="GAA4453098.1"/>
    </source>
</evidence>
<gene>
    <name evidence="2" type="ORF">GCM10023156_23460</name>
</gene>
<sequence length="341" mass="37878">MKITTQILSAFLGLAFAFVCHASHAMIQIKELTKEQAKDVYGIEMHAAKNGDAGIKVWLEFKRAGAMETFAYAELDMQDAAQNHLLTAQLAPNPANHRQPENAITVAFSVAPNKLTQCGFLIVCSDGIRGHHGYLLRVEKFLNAKDFASAEERTRTPLPVDTDQVAGETVGKNGFPTGNSTPEGAATDLVRAFIDRDFDRFNAARTKNSCEGRNDPHNYYAAFLQHTTLIGDTGQTAQPDSLNEPDRISRVYKARYLPHDELELDIRTHWIAIYGRSDRSLVDVAVSNEAGDEFLHRTIVYKATTNGKWYAHAQLNHDDHLHNLAALQPKSTDLYSPTSLE</sequence>
<protein>
    <recommendedName>
        <fullName evidence="4">DUF4440 domain-containing protein</fullName>
    </recommendedName>
</protein>
<evidence type="ECO:0008006" key="4">
    <source>
        <dbReference type="Google" id="ProtNLM"/>
    </source>
</evidence>